<keyword evidence="2" id="KW-0812">Transmembrane</keyword>
<keyword evidence="5" id="KW-1185">Reference proteome</keyword>
<feature type="region of interest" description="Disordered" evidence="1">
    <location>
        <begin position="453"/>
        <end position="495"/>
    </location>
</feature>
<accession>A0ABR0T290</accession>
<reference evidence="4 5" key="1">
    <citation type="submission" date="2024-01" db="EMBL/GenBank/DDBJ databases">
        <title>Complete genome of Cladobotryum mycophilum ATHUM6906.</title>
        <authorList>
            <person name="Christinaki A.C."/>
            <person name="Myridakis A.I."/>
            <person name="Kouvelis V.N."/>
        </authorList>
    </citation>
    <scope>NUCLEOTIDE SEQUENCE [LARGE SCALE GENOMIC DNA]</scope>
    <source>
        <strain evidence="4 5">ATHUM6906</strain>
    </source>
</reference>
<comment type="caution">
    <text evidence="4">The sequence shown here is derived from an EMBL/GenBank/DDBJ whole genome shotgun (WGS) entry which is preliminary data.</text>
</comment>
<dbReference type="Proteomes" id="UP001338125">
    <property type="component" value="Unassembled WGS sequence"/>
</dbReference>
<keyword evidence="2" id="KW-0472">Membrane</keyword>
<sequence>MRGFSQVAALVLAPTAVLALSAVPEESSDYSIQIAPDENPLAVGVEVWTNEADADSLFLHIEIGQVGEACDPAKVRVEGYLLSQDDTGAGQGTFASTDGSIVTANWTFNCRENDDVSWDQDLVMNVMSMNDQPVLGETKLSVSFKQTTHPRVVQVSGENYLIWLPDQIEHDKKNADEILLLNELLSSNELPDLSDELRADILEMKAIRKQIDHLEELMGSKQWEFISKIGPVINSAKCSSALCSLSDYETECDSPRCIFTKMTSKVQHAHEHFCDSLSQGWKTFFGCPDNEAIEADWPGEEEGEIIIEGDYQAVEEDYSMEDLFPETYYFNFPLLMLVAQTAITFGFIFYGILRCARRRVERRNLSIGSRIGQRCRTWAERRARHKARREAVRSFIRGMFRKNTAEKEEKEQESFMSSSTMEEEIAGFRGAVDMVDDLIAVEEGRMSRLKPAGFIDDEVPPAYESEVEDVYPSMVSNGSRYTPPPPPKTEKDDEK</sequence>
<evidence type="ECO:0000313" key="4">
    <source>
        <dbReference type="EMBL" id="KAK5998252.1"/>
    </source>
</evidence>
<organism evidence="4 5">
    <name type="scientific">Cladobotryum mycophilum</name>
    <dbReference type="NCBI Taxonomy" id="491253"/>
    <lineage>
        <taxon>Eukaryota</taxon>
        <taxon>Fungi</taxon>
        <taxon>Dikarya</taxon>
        <taxon>Ascomycota</taxon>
        <taxon>Pezizomycotina</taxon>
        <taxon>Sordariomycetes</taxon>
        <taxon>Hypocreomycetidae</taxon>
        <taxon>Hypocreales</taxon>
        <taxon>Hypocreaceae</taxon>
        <taxon>Cladobotryum</taxon>
    </lineage>
</organism>
<name>A0ABR0T290_9HYPO</name>
<evidence type="ECO:0000256" key="1">
    <source>
        <dbReference type="SAM" id="MobiDB-lite"/>
    </source>
</evidence>
<gene>
    <name evidence="4" type="ORF">PT974_00626</name>
</gene>
<evidence type="ECO:0000313" key="5">
    <source>
        <dbReference type="Proteomes" id="UP001338125"/>
    </source>
</evidence>
<proteinExistence type="predicted"/>
<protein>
    <submittedName>
        <fullName evidence="4">Uncharacterized protein</fullName>
    </submittedName>
</protein>
<feature type="compositionally biased region" description="Acidic residues" evidence="1">
    <location>
        <begin position="455"/>
        <end position="469"/>
    </location>
</feature>
<keyword evidence="2" id="KW-1133">Transmembrane helix</keyword>
<keyword evidence="3" id="KW-0732">Signal</keyword>
<feature type="signal peptide" evidence="3">
    <location>
        <begin position="1"/>
        <end position="19"/>
    </location>
</feature>
<evidence type="ECO:0000256" key="3">
    <source>
        <dbReference type="SAM" id="SignalP"/>
    </source>
</evidence>
<feature type="transmembrane region" description="Helical" evidence="2">
    <location>
        <begin position="328"/>
        <end position="353"/>
    </location>
</feature>
<dbReference type="EMBL" id="JAVFKD010000001">
    <property type="protein sequence ID" value="KAK5998252.1"/>
    <property type="molecule type" value="Genomic_DNA"/>
</dbReference>
<feature type="chain" id="PRO_5045751000" evidence="3">
    <location>
        <begin position="20"/>
        <end position="495"/>
    </location>
</feature>
<evidence type="ECO:0000256" key="2">
    <source>
        <dbReference type="SAM" id="Phobius"/>
    </source>
</evidence>